<dbReference type="InParanoid" id="Q7UWN0"/>
<evidence type="ECO:0000313" key="2">
    <source>
        <dbReference type="Proteomes" id="UP000001025"/>
    </source>
</evidence>
<dbReference type="eggNOG" id="COG3170">
    <property type="taxonomic scope" value="Bacteria"/>
</dbReference>
<dbReference type="SUPFAM" id="SSF52317">
    <property type="entry name" value="Class I glutamine amidotransferase-like"/>
    <property type="match status" value="1"/>
</dbReference>
<keyword evidence="2" id="KW-1185">Reference proteome</keyword>
<dbReference type="PATRIC" id="fig|243090.15.peg.880"/>
<evidence type="ECO:0000313" key="1">
    <source>
        <dbReference type="EMBL" id="CAD72332.1"/>
    </source>
</evidence>
<accession>Q7UWN0</accession>
<protein>
    <submittedName>
        <fullName evidence="1">Uncharacterized protein</fullName>
    </submittedName>
</protein>
<dbReference type="KEGG" id="rba:RB1912"/>
<dbReference type="STRING" id="243090.RB1912"/>
<dbReference type="HOGENOM" id="CLU_397322_0_0_0"/>
<name>Q7UWN0_RHOBA</name>
<dbReference type="EMBL" id="BX294136">
    <property type="protein sequence ID" value="CAD72332.1"/>
    <property type="molecule type" value="Genomic_DNA"/>
</dbReference>
<dbReference type="EnsemblBacteria" id="CAD72332">
    <property type="protein sequence ID" value="CAD72332"/>
    <property type="gene ID" value="RB1912"/>
</dbReference>
<organism evidence="1 2">
    <name type="scientific">Rhodopirellula baltica (strain DSM 10527 / NCIMB 13988 / SH1)</name>
    <dbReference type="NCBI Taxonomy" id="243090"/>
    <lineage>
        <taxon>Bacteria</taxon>
        <taxon>Pseudomonadati</taxon>
        <taxon>Planctomycetota</taxon>
        <taxon>Planctomycetia</taxon>
        <taxon>Pirellulales</taxon>
        <taxon>Pirellulaceae</taxon>
        <taxon>Rhodopirellula</taxon>
    </lineage>
</organism>
<proteinExistence type="predicted"/>
<sequence>MHLMSTRILLFTACLAITCVFSVPGLSMLGISRSRVFAAEQEPKPQLRLQYRSQNQALLYVAGQGQAEADKAKAICDERNLPFRSIPTLESLPLDCSSEHAIIIGSNAIDFLGWHEDKTRTAEVFETLERFVAQGGHLFFFGSYNGRNSEQLQTFGIQTTHYHNDYFQQVPGRTEVLFKGYETSIPSPPLVHSFGNVIVAEDREFAVMLKRGKSGDPDDRKAEHDPDSPALVTIAYKRGRVSYSPVEPHSSGMWLVPIVVNWIAQGAPTNANQIHETVVVPESMLLVRNSPRGPTLLRNDLQQAQTRFQELFATQVASANAPDQHQSLAQKIVDEATATTDLVERYVFLRVACQQFATGGQFAKAAMLLSELSNEYQFDLHHARSKLLQVADESASDDKNGTDNLQDIVEITLGWANESAKRHQYVNATQLLSLAKPAVPNTAPQSLSRLLVSRLDELQPIAESEASIMSGLESALDAPNTQLGKFFALTCGDWQRGLPLIAEGNDPLFQSLAKKDLAASDDTEAHLELADDWRAASETLTGTEATGAKKRARHWYLAALPKRPGSEREQIQSQIGKLNLPQTSLTFELELEGAARMEITAEGIRWIHHYGLMPSNVKLNDEPWIPGDVPYFRNSGVTRFMPVETSLQMPQLQKLRGRGLVALERNEDGQVIVNLNDVSTGSDQYRFTIVLTR</sequence>
<dbReference type="InterPro" id="IPR029062">
    <property type="entry name" value="Class_I_gatase-like"/>
</dbReference>
<dbReference type="AlphaFoldDB" id="Q7UWN0"/>
<gene>
    <name evidence="1" type="ordered locus">RB1912</name>
</gene>
<dbReference type="Proteomes" id="UP000001025">
    <property type="component" value="Chromosome"/>
</dbReference>
<reference evidence="1 2" key="1">
    <citation type="journal article" date="2003" name="Proc. Natl. Acad. Sci. U.S.A.">
        <title>Complete genome sequence of the marine planctomycete Pirellula sp. strain 1.</title>
        <authorList>
            <person name="Gloeckner F.O."/>
            <person name="Kube M."/>
            <person name="Bauer M."/>
            <person name="Teeling H."/>
            <person name="Lombardot T."/>
            <person name="Ludwig W."/>
            <person name="Gade D."/>
            <person name="Beck A."/>
            <person name="Borzym K."/>
            <person name="Heitmann K."/>
            <person name="Rabus R."/>
            <person name="Schlesner H."/>
            <person name="Amann R."/>
            <person name="Reinhardt R."/>
        </authorList>
    </citation>
    <scope>NUCLEOTIDE SEQUENCE [LARGE SCALE GENOMIC DNA]</scope>
    <source>
        <strain evidence="2">DSM 10527 / NCIMB 13988 / SH1</strain>
    </source>
</reference>
<dbReference type="OrthoDB" id="240551at2"/>